<sequence length="214" mass="22425">MLTRTAALALIPAVVEAFAPTALPASCGRLARAGAVCRSRPAAGGLRMSAEIEGAQNLLSALNTVPFVDEITGEPQGFTAPISHFGSVIGLWVLFALPVWSAAYKQAGCDTPSWFGVSQVSEEAPGIGAVAKAAPAYDGPSFREGLEYVLSFLWKPPILIAWRPRSDLDRDSMDPARDTVVSSLYKSLGGALDKTAVYDEEDQVKAGDAGKGDG</sequence>
<feature type="signal peptide" evidence="1">
    <location>
        <begin position="1"/>
        <end position="17"/>
    </location>
</feature>
<keyword evidence="1" id="KW-0732">Signal</keyword>
<accession>L1K1Z3</accession>
<evidence type="ECO:0000313" key="2">
    <source>
        <dbReference type="EMBL" id="EKX54836.1"/>
    </source>
</evidence>
<proteinExistence type="predicted"/>
<dbReference type="KEGG" id="gtt:GUITHDRAFT_149878"/>
<organism evidence="2">
    <name type="scientific">Guillardia theta (strain CCMP2712)</name>
    <name type="common">Cryptophyte</name>
    <dbReference type="NCBI Taxonomy" id="905079"/>
    <lineage>
        <taxon>Eukaryota</taxon>
        <taxon>Cryptophyceae</taxon>
        <taxon>Pyrenomonadales</taxon>
        <taxon>Geminigeraceae</taxon>
        <taxon>Guillardia</taxon>
    </lineage>
</organism>
<evidence type="ECO:0000256" key="1">
    <source>
        <dbReference type="SAM" id="SignalP"/>
    </source>
</evidence>
<reference evidence="2 4" key="1">
    <citation type="journal article" date="2012" name="Nature">
        <title>Algal genomes reveal evolutionary mosaicism and the fate of nucleomorphs.</title>
        <authorList>
            <consortium name="DOE Joint Genome Institute"/>
            <person name="Curtis B.A."/>
            <person name="Tanifuji G."/>
            <person name="Burki F."/>
            <person name="Gruber A."/>
            <person name="Irimia M."/>
            <person name="Maruyama S."/>
            <person name="Arias M.C."/>
            <person name="Ball S.G."/>
            <person name="Gile G.H."/>
            <person name="Hirakawa Y."/>
            <person name="Hopkins J.F."/>
            <person name="Kuo A."/>
            <person name="Rensing S.A."/>
            <person name="Schmutz J."/>
            <person name="Symeonidi A."/>
            <person name="Elias M."/>
            <person name="Eveleigh R.J."/>
            <person name="Herman E.K."/>
            <person name="Klute M.J."/>
            <person name="Nakayama T."/>
            <person name="Obornik M."/>
            <person name="Reyes-Prieto A."/>
            <person name="Armbrust E.V."/>
            <person name="Aves S.J."/>
            <person name="Beiko R.G."/>
            <person name="Coutinho P."/>
            <person name="Dacks J.B."/>
            <person name="Durnford D.G."/>
            <person name="Fast N.M."/>
            <person name="Green B.R."/>
            <person name="Grisdale C.J."/>
            <person name="Hempel F."/>
            <person name="Henrissat B."/>
            <person name="Hoppner M.P."/>
            <person name="Ishida K."/>
            <person name="Kim E."/>
            <person name="Koreny L."/>
            <person name="Kroth P.G."/>
            <person name="Liu Y."/>
            <person name="Malik S.B."/>
            <person name="Maier U.G."/>
            <person name="McRose D."/>
            <person name="Mock T."/>
            <person name="Neilson J.A."/>
            <person name="Onodera N.T."/>
            <person name="Poole A.M."/>
            <person name="Pritham E.J."/>
            <person name="Richards T.A."/>
            <person name="Rocap G."/>
            <person name="Roy S.W."/>
            <person name="Sarai C."/>
            <person name="Schaack S."/>
            <person name="Shirato S."/>
            <person name="Slamovits C.H."/>
            <person name="Spencer D.F."/>
            <person name="Suzuki S."/>
            <person name="Worden A.Z."/>
            <person name="Zauner S."/>
            <person name="Barry K."/>
            <person name="Bell C."/>
            <person name="Bharti A.K."/>
            <person name="Crow J.A."/>
            <person name="Grimwood J."/>
            <person name="Kramer R."/>
            <person name="Lindquist E."/>
            <person name="Lucas S."/>
            <person name="Salamov A."/>
            <person name="McFadden G.I."/>
            <person name="Lane C.E."/>
            <person name="Keeling P.J."/>
            <person name="Gray M.W."/>
            <person name="Grigoriev I.V."/>
            <person name="Archibald J.M."/>
        </authorList>
    </citation>
    <scope>NUCLEOTIDE SEQUENCE</scope>
    <source>
        <strain evidence="2 4">CCMP2712</strain>
    </source>
</reference>
<dbReference type="RefSeq" id="XP_005841816.1">
    <property type="nucleotide sequence ID" value="XM_005841759.1"/>
</dbReference>
<reference evidence="4" key="2">
    <citation type="submission" date="2012-11" db="EMBL/GenBank/DDBJ databases">
        <authorList>
            <person name="Kuo A."/>
            <person name="Curtis B.A."/>
            <person name="Tanifuji G."/>
            <person name="Burki F."/>
            <person name="Gruber A."/>
            <person name="Irimia M."/>
            <person name="Maruyama S."/>
            <person name="Arias M.C."/>
            <person name="Ball S.G."/>
            <person name="Gile G.H."/>
            <person name="Hirakawa Y."/>
            <person name="Hopkins J.F."/>
            <person name="Rensing S.A."/>
            <person name="Schmutz J."/>
            <person name="Symeonidi A."/>
            <person name="Elias M."/>
            <person name="Eveleigh R.J."/>
            <person name="Herman E.K."/>
            <person name="Klute M.J."/>
            <person name="Nakayama T."/>
            <person name="Obornik M."/>
            <person name="Reyes-Prieto A."/>
            <person name="Armbrust E.V."/>
            <person name="Aves S.J."/>
            <person name="Beiko R.G."/>
            <person name="Coutinho P."/>
            <person name="Dacks J.B."/>
            <person name="Durnford D.G."/>
            <person name="Fast N.M."/>
            <person name="Green B.R."/>
            <person name="Grisdale C."/>
            <person name="Hempe F."/>
            <person name="Henrissat B."/>
            <person name="Hoppner M.P."/>
            <person name="Ishida K.-I."/>
            <person name="Kim E."/>
            <person name="Koreny L."/>
            <person name="Kroth P.G."/>
            <person name="Liu Y."/>
            <person name="Malik S.-B."/>
            <person name="Maier U.G."/>
            <person name="McRose D."/>
            <person name="Mock T."/>
            <person name="Neilson J.A."/>
            <person name="Onodera N.T."/>
            <person name="Poole A.M."/>
            <person name="Pritham E.J."/>
            <person name="Richards T.A."/>
            <person name="Rocap G."/>
            <person name="Roy S.W."/>
            <person name="Sarai C."/>
            <person name="Schaack S."/>
            <person name="Shirato S."/>
            <person name="Slamovits C.H."/>
            <person name="Spencer D.F."/>
            <person name="Suzuki S."/>
            <person name="Worden A.Z."/>
            <person name="Zauner S."/>
            <person name="Barry K."/>
            <person name="Bell C."/>
            <person name="Bharti A.K."/>
            <person name="Crow J.A."/>
            <person name="Grimwood J."/>
            <person name="Kramer R."/>
            <person name="Lindquist E."/>
            <person name="Lucas S."/>
            <person name="Salamov A."/>
            <person name="McFadden G.I."/>
            <person name="Lane C.E."/>
            <person name="Keeling P.J."/>
            <person name="Gray M.W."/>
            <person name="Grigoriev I.V."/>
            <person name="Archibald J.M."/>
        </authorList>
    </citation>
    <scope>NUCLEOTIDE SEQUENCE</scope>
    <source>
        <strain evidence="4">CCMP2712</strain>
    </source>
</reference>
<feature type="chain" id="PRO_5008772064" evidence="1">
    <location>
        <begin position="18"/>
        <end position="214"/>
    </location>
</feature>
<dbReference type="AlphaFoldDB" id="L1K1Z3"/>
<dbReference type="HOGENOM" id="CLU_085889_0_0_1"/>
<evidence type="ECO:0000313" key="4">
    <source>
        <dbReference type="Proteomes" id="UP000011087"/>
    </source>
</evidence>
<protein>
    <submittedName>
        <fullName evidence="2 3">Uncharacterized protein</fullName>
    </submittedName>
</protein>
<dbReference type="GeneID" id="17311432"/>
<evidence type="ECO:0000313" key="3">
    <source>
        <dbReference type="EnsemblProtists" id="EKX54836"/>
    </source>
</evidence>
<keyword evidence="4" id="KW-1185">Reference proteome</keyword>
<name>L1K1Z3_GUITC</name>
<reference evidence="3" key="3">
    <citation type="submission" date="2015-06" db="UniProtKB">
        <authorList>
            <consortium name="EnsemblProtists"/>
        </authorList>
    </citation>
    <scope>IDENTIFICATION</scope>
</reference>
<dbReference type="Proteomes" id="UP000011087">
    <property type="component" value="Unassembled WGS sequence"/>
</dbReference>
<dbReference type="PaxDb" id="55529-EKX54836"/>
<gene>
    <name evidence="2" type="ORF">GUITHDRAFT_149878</name>
</gene>
<dbReference type="EnsemblProtists" id="EKX54836">
    <property type="protein sequence ID" value="EKX54836"/>
    <property type="gene ID" value="GUITHDRAFT_149878"/>
</dbReference>
<dbReference type="EMBL" id="JH992966">
    <property type="protein sequence ID" value="EKX54836.1"/>
    <property type="molecule type" value="Genomic_DNA"/>
</dbReference>